<dbReference type="AlphaFoldDB" id="A0A328E0E4"/>
<accession>A0A328E0E4</accession>
<name>A0A328E0E4_9ASTE</name>
<keyword evidence="1 3" id="KW-0853">WD repeat</keyword>
<proteinExistence type="predicted"/>
<dbReference type="SMART" id="SM00320">
    <property type="entry name" value="WD40"/>
    <property type="match status" value="3"/>
</dbReference>
<dbReference type="Pfam" id="PF00400">
    <property type="entry name" value="WD40"/>
    <property type="match status" value="2"/>
</dbReference>
<feature type="region of interest" description="Disordered" evidence="4">
    <location>
        <begin position="21"/>
        <end position="41"/>
    </location>
</feature>
<evidence type="ECO:0000256" key="2">
    <source>
        <dbReference type="ARBA" id="ARBA00022737"/>
    </source>
</evidence>
<dbReference type="InterPro" id="IPR052254">
    <property type="entry name" value="CUL4-DDB1_E3_ligase_receptor"/>
</dbReference>
<sequence length="494" mass="55274">MPKELPGFYYDSEKNRYFPVKGPIPGSFRKRKSPPPASTAKAKEKCKCLKTTSNNLLQARELYGQVITSRKGKFSFQMEYQKRRASQPMIWKFDDTERMVDNALEQMTVGVERLQGIVETDMLLACSQNGLFCLFHVGKDGEELDYGVKLPHRVWTSNAGESTERVELPGLAWKRLRPSQHIPSTISCIKMCQRDNHPVENTSTNHVLITTLGSEISGGSVHILNLSEPFNINSNVVWREISEVTSFKNTVWTADCTFDGSRAVIGTNAGAAVVNIDTGTTSWICRCKSDVLSLQLDQSGNIALCGLRNGTIFSVDARQKPRNISNRLPRNELPFHPRETSSGRAKKFHLERLLLKGNLCSFDTISMPSSISCITSLLLHDQYFLASSMDGSLKLYDNRLTQRGALQSYEGNVNSHTRIQLGVDPSESLVMSGGEDGHLRIWSIKSGEMLFQEKIMNEIPSLLCWPRMGGIYGVQRTQGAWLGSQEGLFHIGWT</sequence>
<dbReference type="EMBL" id="NQVE01000054">
    <property type="protein sequence ID" value="RAL50936.1"/>
    <property type="molecule type" value="Genomic_DNA"/>
</dbReference>
<dbReference type="PANTHER" id="PTHR44472:SF1">
    <property type="entry name" value="DDB1 AND CUL4 ASSOCIATED FACTOR 4"/>
    <property type="match status" value="1"/>
</dbReference>
<keyword evidence="6" id="KW-1185">Reference proteome</keyword>
<evidence type="ECO:0000256" key="4">
    <source>
        <dbReference type="SAM" id="MobiDB-lite"/>
    </source>
</evidence>
<evidence type="ECO:0000256" key="3">
    <source>
        <dbReference type="PROSITE-ProRule" id="PRU00221"/>
    </source>
</evidence>
<protein>
    <submittedName>
        <fullName evidence="5">Uncharacterized protein</fullName>
    </submittedName>
</protein>
<dbReference type="Proteomes" id="UP000249390">
    <property type="component" value="Unassembled WGS sequence"/>
</dbReference>
<dbReference type="InterPro" id="IPR001680">
    <property type="entry name" value="WD40_rpt"/>
</dbReference>
<dbReference type="InterPro" id="IPR036322">
    <property type="entry name" value="WD40_repeat_dom_sf"/>
</dbReference>
<reference evidence="5 6" key="1">
    <citation type="submission" date="2018-06" db="EMBL/GenBank/DDBJ databases">
        <title>The Genome of Cuscuta australis (Dodder) Provides Insight into the Evolution of Plant Parasitism.</title>
        <authorList>
            <person name="Liu H."/>
        </authorList>
    </citation>
    <scope>NUCLEOTIDE SEQUENCE [LARGE SCALE GENOMIC DNA]</scope>
    <source>
        <strain evidence="6">cv. Yunnan</strain>
        <tissue evidence="5">Vines</tissue>
    </source>
</reference>
<evidence type="ECO:0000256" key="1">
    <source>
        <dbReference type="ARBA" id="ARBA00022574"/>
    </source>
</evidence>
<organism evidence="5 6">
    <name type="scientific">Cuscuta australis</name>
    <dbReference type="NCBI Taxonomy" id="267555"/>
    <lineage>
        <taxon>Eukaryota</taxon>
        <taxon>Viridiplantae</taxon>
        <taxon>Streptophyta</taxon>
        <taxon>Embryophyta</taxon>
        <taxon>Tracheophyta</taxon>
        <taxon>Spermatophyta</taxon>
        <taxon>Magnoliopsida</taxon>
        <taxon>eudicotyledons</taxon>
        <taxon>Gunneridae</taxon>
        <taxon>Pentapetalae</taxon>
        <taxon>asterids</taxon>
        <taxon>lamiids</taxon>
        <taxon>Solanales</taxon>
        <taxon>Convolvulaceae</taxon>
        <taxon>Cuscuteae</taxon>
        <taxon>Cuscuta</taxon>
        <taxon>Cuscuta subgen. Grammica</taxon>
        <taxon>Cuscuta sect. Cleistogrammica</taxon>
    </lineage>
</organism>
<evidence type="ECO:0000313" key="5">
    <source>
        <dbReference type="EMBL" id="RAL50936.1"/>
    </source>
</evidence>
<evidence type="ECO:0000313" key="6">
    <source>
        <dbReference type="Proteomes" id="UP000249390"/>
    </source>
</evidence>
<feature type="repeat" description="WD" evidence="3">
    <location>
        <begin position="421"/>
        <end position="452"/>
    </location>
</feature>
<dbReference type="PROSITE" id="PS50082">
    <property type="entry name" value="WD_REPEATS_2"/>
    <property type="match status" value="1"/>
</dbReference>
<dbReference type="SUPFAM" id="SSF50978">
    <property type="entry name" value="WD40 repeat-like"/>
    <property type="match status" value="1"/>
</dbReference>
<dbReference type="Gene3D" id="2.130.10.10">
    <property type="entry name" value="YVTN repeat-like/Quinoprotein amine dehydrogenase"/>
    <property type="match status" value="1"/>
</dbReference>
<dbReference type="InterPro" id="IPR015943">
    <property type="entry name" value="WD40/YVTN_repeat-like_dom_sf"/>
</dbReference>
<gene>
    <name evidence="5" type="ORF">DM860_005292</name>
</gene>
<dbReference type="PANTHER" id="PTHR44472">
    <property type="entry name" value="DDB1- AND CUL4-ASSOCIATED FACTOR 4-RELATED"/>
    <property type="match status" value="1"/>
</dbReference>
<comment type="caution">
    <text evidence="5">The sequence shown here is derived from an EMBL/GenBank/DDBJ whole genome shotgun (WGS) entry which is preliminary data.</text>
</comment>
<keyword evidence="2" id="KW-0677">Repeat</keyword>